<dbReference type="InterPro" id="IPR012257">
    <property type="entry name" value="Glc_ox_4Fe-4S"/>
</dbReference>
<organism evidence="8 9">
    <name type="scientific">Dyella dinghuensis</name>
    <dbReference type="NCBI Taxonomy" id="1920169"/>
    <lineage>
        <taxon>Bacteria</taxon>
        <taxon>Pseudomonadati</taxon>
        <taxon>Pseudomonadota</taxon>
        <taxon>Gammaproteobacteria</taxon>
        <taxon>Lysobacterales</taxon>
        <taxon>Rhodanobacteraceae</taxon>
        <taxon>Dyella</taxon>
    </lineage>
</organism>
<dbReference type="PANTHER" id="PTHR32479">
    <property type="entry name" value="GLYCOLATE OXIDASE IRON-SULFUR SUBUNIT"/>
    <property type="match status" value="1"/>
</dbReference>
<keyword evidence="6" id="KW-0813">Transport</keyword>
<dbReference type="InterPro" id="IPR009051">
    <property type="entry name" value="Helical_ferredxn"/>
</dbReference>
<evidence type="ECO:0000256" key="3">
    <source>
        <dbReference type="ARBA" id="ARBA00022737"/>
    </source>
</evidence>
<dbReference type="GO" id="GO:0046872">
    <property type="term" value="F:metal ion binding"/>
    <property type="evidence" value="ECO:0007669"/>
    <property type="project" value="UniProtKB-UniRule"/>
</dbReference>
<gene>
    <name evidence="8" type="ORF">EKH79_08690</name>
</gene>
<dbReference type="PROSITE" id="PS51379">
    <property type="entry name" value="4FE4S_FER_2"/>
    <property type="match status" value="2"/>
</dbReference>
<evidence type="ECO:0000313" key="9">
    <source>
        <dbReference type="Proteomes" id="UP000267077"/>
    </source>
</evidence>
<feature type="domain" description="4Fe-4S ferredoxin-type" evidence="7">
    <location>
        <begin position="61"/>
        <end position="91"/>
    </location>
</feature>
<dbReference type="InterPro" id="IPR017896">
    <property type="entry name" value="4Fe4S_Fe-S-bd"/>
</dbReference>
<sequence>MIDMPLEKPQHRIAVLADQCVQCGLCLPVCPTYGLDGNEAESPRGRIALAAALARGQVSVTTALREPIDHCLGCLNCQRVCPAGVHYEELLVETRGLLGPAPDRPALLLGVVKRPKLNRWLQRLVRWTGAARWVPAILGGKTAPSWRAALSLLPRGSKLSAVNSISQREPDLGAVALFPGCTASVQDAEAERAAESLLRAVGYRVTRLPAFCCGALDLHDGATADADKASDKVQRAWSGAQADHLITITPGCLSTLRRALPGVRVGDPYALLAEHSDRLSFRPLALCVALHVPCTQANVARSDAALVQLLKRIPNLELKRLSTPPYCCGAAGSHVLQFPDRAERLRDDVIAHINTLDAQLILSSNIGCRLHLAAGLAEHASTLPTLHPLTLLAQQLDIR</sequence>
<comment type="cofactor">
    <cofactor evidence="6">
        <name>[4Fe-4S] cluster</name>
        <dbReference type="ChEBI" id="CHEBI:49883"/>
    </cofactor>
    <text evidence="6">Binds 2 [4Fe-4S] clusters.</text>
</comment>
<keyword evidence="2 6" id="KW-0479">Metal-binding</keyword>
<name>A0A432LU59_9GAMM</name>
<keyword evidence="3" id="KW-0677">Repeat</keyword>
<comment type="catalytic activity">
    <reaction evidence="6">
        <text>(R)-lactate + A = pyruvate + AH2</text>
        <dbReference type="Rhea" id="RHEA:15089"/>
        <dbReference type="ChEBI" id="CHEBI:13193"/>
        <dbReference type="ChEBI" id="CHEBI:15361"/>
        <dbReference type="ChEBI" id="CHEBI:16004"/>
        <dbReference type="ChEBI" id="CHEBI:17499"/>
    </reaction>
</comment>
<keyword evidence="4 6" id="KW-0408">Iron</keyword>
<dbReference type="InterPro" id="IPR004017">
    <property type="entry name" value="Cys_rich_dom"/>
</dbReference>
<evidence type="ECO:0000256" key="2">
    <source>
        <dbReference type="ARBA" id="ARBA00022723"/>
    </source>
</evidence>
<keyword evidence="5 6" id="KW-0411">Iron-sulfur</keyword>
<dbReference type="SUPFAM" id="SSF54862">
    <property type="entry name" value="4Fe-4S ferredoxins"/>
    <property type="match status" value="1"/>
</dbReference>
<evidence type="ECO:0000256" key="5">
    <source>
        <dbReference type="ARBA" id="ARBA00023014"/>
    </source>
</evidence>
<evidence type="ECO:0000256" key="6">
    <source>
        <dbReference type="PIRNR" id="PIRNR000139"/>
    </source>
</evidence>
<dbReference type="PROSITE" id="PS00198">
    <property type="entry name" value="4FE4S_FER_1"/>
    <property type="match status" value="2"/>
</dbReference>
<comment type="function">
    <text evidence="6">Component of a complex that catalyzes the oxidation of glycolate to glyoxylate.</text>
</comment>
<dbReference type="EC" id="1.1.99.14" evidence="6"/>
<protein>
    <recommendedName>
        <fullName evidence="6">Glycolate oxidase iron-sulfur subunit</fullName>
        <ecNumber evidence="6">1.1.99.14</ecNumber>
    </recommendedName>
</protein>
<comment type="catalytic activity">
    <reaction evidence="6">
        <text>glycolate + A = glyoxylate + AH2</text>
        <dbReference type="Rhea" id="RHEA:21264"/>
        <dbReference type="ChEBI" id="CHEBI:13193"/>
        <dbReference type="ChEBI" id="CHEBI:17499"/>
        <dbReference type="ChEBI" id="CHEBI:29805"/>
        <dbReference type="ChEBI" id="CHEBI:36655"/>
        <dbReference type="EC" id="1.1.99.14"/>
    </reaction>
</comment>
<dbReference type="RefSeq" id="WP_126673402.1">
    <property type="nucleotide sequence ID" value="NZ_RYZR01000005.1"/>
</dbReference>
<comment type="caution">
    <text evidence="8">The sequence shown here is derived from an EMBL/GenBank/DDBJ whole genome shotgun (WGS) entry which is preliminary data.</text>
</comment>
<evidence type="ECO:0000313" key="8">
    <source>
        <dbReference type="EMBL" id="RUL64124.1"/>
    </source>
</evidence>
<feature type="domain" description="4Fe-4S ferredoxin-type" evidence="7">
    <location>
        <begin position="11"/>
        <end position="40"/>
    </location>
</feature>
<evidence type="ECO:0000256" key="4">
    <source>
        <dbReference type="ARBA" id="ARBA00023004"/>
    </source>
</evidence>
<dbReference type="Gene3D" id="1.10.1060.10">
    <property type="entry name" value="Alpha-helical ferredoxin"/>
    <property type="match status" value="1"/>
</dbReference>
<keyword evidence="6" id="KW-0249">Electron transport</keyword>
<dbReference type="GO" id="GO:0019154">
    <property type="term" value="F:glycolate dehydrogenase activity"/>
    <property type="evidence" value="ECO:0007669"/>
    <property type="project" value="UniProtKB-EC"/>
</dbReference>
<accession>A0A432LU59</accession>
<evidence type="ECO:0000256" key="1">
    <source>
        <dbReference type="ARBA" id="ARBA00022485"/>
    </source>
</evidence>
<dbReference type="Proteomes" id="UP000267077">
    <property type="component" value="Unassembled WGS sequence"/>
</dbReference>
<dbReference type="Pfam" id="PF02754">
    <property type="entry name" value="CCG"/>
    <property type="match status" value="2"/>
</dbReference>
<proteinExistence type="predicted"/>
<keyword evidence="9" id="KW-1185">Reference proteome</keyword>
<dbReference type="GO" id="GO:0051539">
    <property type="term" value="F:4 iron, 4 sulfur cluster binding"/>
    <property type="evidence" value="ECO:0007669"/>
    <property type="project" value="UniProtKB-UniRule"/>
</dbReference>
<dbReference type="PIRSF" id="PIRSF000139">
    <property type="entry name" value="Glc_ox_4Fe-4S"/>
    <property type="match status" value="1"/>
</dbReference>
<keyword evidence="1 6" id="KW-0004">4Fe-4S</keyword>
<dbReference type="InterPro" id="IPR017900">
    <property type="entry name" value="4Fe4S_Fe_S_CS"/>
</dbReference>
<evidence type="ECO:0000259" key="7">
    <source>
        <dbReference type="PROSITE" id="PS51379"/>
    </source>
</evidence>
<dbReference type="OrthoDB" id="9765258at2"/>
<dbReference type="PANTHER" id="PTHR32479:SF17">
    <property type="entry name" value="GLYCOLATE OXIDASE IRON-SULFUR SUBUNIT"/>
    <property type="match status" value="1"/>
</dbReference>
<reference evidence="8 9" key="1">
    <citation type="submission" date="2018-12" db="EMBL/GenBank/DDBJ databases">
        <title>Dyella dinghuensis sp. nov. DHOA06 and Dyella choica sp. nov. 4M-K27, isolated from forest soil.</title>
        <authorList>
            <person name="Qiu L.-H."/>
            <person name="Gao Z.-H."/>
        </authorList>
    </citation>
    <scope>NUCLEOTIDE SEQUENCE [LARGE SCALE GENOMIC DNA]</scope>
    <source>
        <strain evidence="8 9">DHOA06</strain>
    </source>
</reference>
<dbReference type="AlphaFoldDB" id="A0A432LU59"/>
<dbReference type="Pfam" id="PF13183">
    <property type="entry name" value="Fer4_8"/>
    <property type="match status" value="1"/>
</dbReference>
<dbReference type="EMBL" id="RYZR01000005">
    <property type="protein sequence ID" value="RUL64124.1"/>
    <property type="molecule type" value="Genomic_DNA"/>
</dbReference>